<dbReference type="AlphaFoldDB" id="A0A914YEY4"/>
<keyword evidence="2" id="KW-1185">Reference proteome</keyword>
<protein>
    <submittedName>
        <fullName evidence="3">Uncharacterized protein</fullName>
    </submittedName>
</protein>
<organism evidence="2 3">
    <name type="scientific">Panagrolaimus superbus</name>
    <dbReference type="NCBI Taxonomy" id="310955"/>
    <lineage>
        <taxon>Eukaryota</taxon>
        <taxon>Metazoa</taxon>
        <taxon>Ecdysozoa</taxon>
        <taxon>Nematoda</taxon>
        <taxon>Chromadorea</taxon>
        <taxon>Rhabditida</taxon>
        <taxon>Tylenchina</taxon>
        <taxon>Panagrolaimomorpha</taxon>
        <taxon>Panagrolaimoidea</taxon>
        <taxon>Panagrolaimidae</taxon>
        <taxon>Panagrolaimus</taxon>
    </lineage>
</organism>
<evidence type="ECO:0000313" key="2">
    <source>
        <dbReference type="Proteomes" id="UP000887577"/>
    </source>
</evidence>
<dbReference type="Proteomes" id="UP000887577">
    <property type="component" value="Unplaced"/>
</dbReference>
<feature type="region of interest" description="Disordered" evidence="1">
    <location>
        <begin position="87"/>
        <end position="327"/>
    </location>
</feature>
<reference evidence="3" key="1">
    <citation type="submission" date="2022-11" db="UniProtKB">
        <authorList>
            <consortium name="WormBaseParasite"/>
        </authorList>
    </citation>
    <scope>IDENTIFICATION</scope>
</reference>
<feature type="compositionally biased region" description="Basic and acidic residues" evidence="1">
    <location>
        <begin position="159"/>
        <end position="172"/>
    </location>
</feature>
<name>A0A914YEY4_9BILA</name>
<evidence type="ECO:0000313" key="3">
    <source>
        <dbReference type="WBParaSite" id="PSU_v2.g18018.t1"/>
    </source>
</evidence>
<accession>A0A914YEY4</accession>
<evidence type="ECO:0000256" key="1">
    <source>
        <dbReference type="SAM" id="MobiDB-lite"/>
    </source>
</evidence>
<proteinExistence type="predicted"/>
<sequence length="375" mass="42066">MSFSSSSSSSQSPEIIFCEDRNLRWNAERLKQPAGRFGSNPAIERRVFVQQTPSEQFTQLIEAPIPSVAQSQDGEAPAPFAVYDYLRIKDDHQQQPEIPEYDPRGRPQRRSPRHSESPDYFGPSPPPPPQYFDPRDPRGLSPRGFDPRGLRPGGADPRQQFDPRGFDPRSDPRYPGSPDQFRPRSAPPNGNFGPPGGGQIRPTQDELRELIQKQLPPGVKLPPGINPEDLLFVLPPPYHASHGPPRDPRTLQDPRNQMPPPPKQQQQPQQRASSSSPTTEKRRQQLQPQDKGETPSQNGYHPPKKDDSSDSSQQPPPLRLVRGERRDIEEEIANRILSDISEENSIAGSLASLDDVEPLLKFNNVSKTHLGPTFF</sequence>
<dbReference type="WBParaSite" id="PSU_v2.g18018.t1">
    <property type="protein sequence ID" value="PSU_v2.g18018.t1"/>
    <property type="gene ID" value="PSU_v2.g18018"/>
</dbReference>